<evidence type="ECO:0000256" key="1">
    <source>
        <dbReference type="SAM" id="MobiDB-lite"/>
    </source>
</evidence>
<dbReference type="PANTHER" id="PTHR33710:SF13">
    <property type="entry name" value="ENDONUCLEASE_EXONUCLEASE_PHOSPHATASE FAMILY PROTEIN"/>
    <property type="match status" value="1"/>
</dbReference>
<feature type="compositionally biased region" description="Basic and acidic residues" evidence="1">
    <location>
        <begin position="12"/>
        <end position="23"/>
    </location>
</feature>
<evidence type="ECO:0000313" key="3">
    <source>
        <dbReference type="RefSeq" id="XP_018807122.2"/>
    </source>
</evidence>
<dbReference type="InterPro" id="IPR036691">
    <property type="entry name" value="Endo/exonu/phosph_ase_sf"/>
</dbReference>
<dbReference type="KEGG" id="jre:108980601"/>
<feature type="region of interest" description="Disordered" evidence="1">
    <location>
        <begin position="1"/>
        <end position="23"/>
    </location>
</feature>
<dbReference type="OrthoDB" id="1742302at2759"/>
<dbReference type="AlphaFoldDB" id="A0A2I4DIZ9"/>
<dbReference type="GeneID" id="108980601"/>
<gene>
    <name evidence="3" type="primary">LOC108980601</name>
</gene>
<dbReference type="SUPFAM" id="SSF56219">
    <property type="entry name" value="DNase I-like"/>
    <property type="match status" value="1"/>
</dbReference>
<keyword evidence="2" id="KW-1185">Reference proteome</keyword>
<dbReference type="RefSeq" id="XP_018807122.2">
    <property type="nucleotide sequence ID" value="XM_018951577.2"/>
</dbReference>
<dbReference type="Gramene" id="Jr14_15980_p1">
    <property type="protein sequence ID" value="cds.Jr14_15980_p1"/>
    <property type="gene ID" value="Jr14_15980"/>
</dbReference>
<accession>A0A2I4DIZ9</accession>
<reference evidence="3" key="1">
    <citation type="submission" date="2025-08" db="UniProtKB">
        <authorList>
            <consortium name="RefSeq"/>
        </authorList>
    </citation>
    <scope>IDENTIFICATION</scope>
    <source>
        <tissue evidence="3">Leaves</tissue>
    </source>
</reference>
<dbReference type="PANTHER" id="PTHR33710">
    <property type="entry name" value="BNAC02G09200D PROTEIN"/>
    <property type="match status" value="1"/>
</dbReference>
<evidence type="ECO:0000313" key="2">
    <source>
        <dbReference type="Proteomes" id="UP000235220"/>
    </source>
</evidence>
<protein>
    <submittedName>
        <fullName evidence="3">Uncharacterized protein LOC108980601</fullName>
    </submittedName>
</protein>
<sequence length="402" mass="46536">MESHGGNSERGVPCEELRDYTSDRAEDENVGILIKEKAYESDPKNNTTKLDVARMSRLASYLGFPRFCCNESSGRKFWIFWKDIYDFGLVHISNQAVSGWLSLASYRIMVTFVYAKCTQLEHIRLWEELENVQVNESPWLVVGDFNTIRSDSEQIGANPRSLLAMSKFNGYVDTCGLMEMRSQGRIMSWCNGNVGSSRSWARLDRALVNINFSTTFGSAFMEYLTRKLFDHCPMVVHLSLPRSSYGPSPFQFQNMWCLHESFFKFVEDVWVQPECSHGLLRLAAKLKKLKVALKTWNKNIFDRVDLTIKAQKEKMEFLDFQLQEAREPKVEAEFLLTKMELAEREAREESRWAKKAKHKWLQEGEQNSRFFHASVNQRWKASVVSSMHLADGTTLATPEEIH</sequence>
<dbReference type="Proteomes" id="UP000235220">
    <property type="component" value="Chromosome 14"/>
</dbReference>
<name>A0A2I4DIZ9_JUGRE</name>
<dbReference type="Gene3D" id="3.60.10.10">
    <property type="entry name" value="Endonuclease/exonuclease/phosphatase"/>
    <property type="match status" value="1"/>
</dbReference>
<proteinExistence type="predicted"/>
<organism evidence="2 3">
    <name type="scientific">Juglans regia</name>
    <name type="common">English walnut</name>
    <dbReference type="NCBI Taxonomy" id="51240"/>
    <lineage>
        <taxon>Eukaryota</taxon>
        <taxon>Viridiplantae</taxon>
        <taxon>Streptophyta</taxon>
        <taxon>Embryophyta</taxon>
        <taxon>Tracheophyta</taxon>
        <taxon>Spermatophyta</taxon>
        <taxon>Magnoliopsida</taxon>
        <taxon>eudicotyledons</taxon>
        <taxon>Gunneridae</taxon>
        <taxon>Pentapetalae</taxon>
        <taxon>rosids</taxon>
        <taxon>fabids</taxon>
        <taxon>Fagales</taxon>
        <taxon>Juglandaceae</taxon>
        <taxon>Juglans</taxon>
    </lineage>
</organism>